<name>A0ABS8E177_9ACTN</name>
<dbReference type="RefSeq" id="WP_229335407.1">
    <property type="nucleotide sequence ID" value="NZ_JAINUL010000001.1"/>
</dbReference>
<accession>A0ABS8E177</accession>
<sequence>MEYQHIRTAAYTADPSRGSFAVPMHTLALPAEWERPLLELRRAGLTEREAAWRRTVPTQAVNQLMRATAPDIVTVDGTATFGSQRPWLYCEQEYPMSVMNTYIAAWLRNLGKNPDDPATGAQLMDTFRDLGPALPYWQLGMVDLFEQELSPGGTALPANHVYRLLPEVLAGRIERQEPYEHNGERLAFRRVAQLPGARGLGSGGAELMSWPPRKIESGKAPSYYAARIRITVRTSPFSSVPRVHLATGIRRFVTGKVWMPYQRGVSVYLLPDTSLVPDGPSSPAFSVAAIRWRNGTTDWSQGGVQGMLGYVTALDALPSVDRLVKEADHWIGGRGGLSLAVGHQAAMGAHPVGTGLMPSERRRLTEWAEQALAPELVPVPLLVRSRYAGPPKRQLQPLPSVPKVEKKPGDLAAALGKREQRLADNAVKRRARLAAALDGAGLVGLVLYQTDDQRDRVLAAAEAGLGLVGHRREGTGEIWRWDTPELSVKLCALPLGELGAPLGGERVPRRGKEHEQAIDDRRRKVAAALAPGRLPVTGAQVAFVELEGEESFRNAKRRADPKYAIRLGCAEAGLVTQFLRPLDQDLEPQKAAEEAVIRAEAAWADGIRQTGTRFIPQHTFGDELIPSGLNQLAFHLVEQRRDGPTGRSQFTPIAVLIRPGTKCVLGKTADMHEWVPYPELLKSLTGRGRDTDLSSAAQQSAHVAAFVKKTVAGLRSAPTLVFVHAQDVRKRWPWLRNDGLQQDRLGLDGGPVQRIGLYGKQLRVVRVADSGRDETPQWWAEAEELDAKHKGMQRAGFAGGLWVSRVAGDSGRVFYSTAGKASTQTKLTNEDAKLTAHTNASGKNAFRPKANAWNPELLELTVACLQPGDDPEAWAAVVHQQRICDDDYRDVLGLPLVLHLARLADEYALPHDEDDTVDTDAKEEQSADSQGSVEQLAFDFPEDDCDEE</sequence>
<evidence type="ECO:0000259" key="3">
    <source>
        <dbReference type="Pfam" id="PF13111"/>
    </source>
</evidence>
<gene>
    <name evidence="5" type="ORF">K7B10_08465</name>
</gene>
<reference evidence="5 6" key="1">
    <citation type="submission" date="2021-08" db="EMBL/GenBank/DDBJ databases">
        <title>Genomic Architecture of Streptomyces flavotricini NGL1 and Streptomyces erythrochromogenes HMS4 With Differential Plant Beneficial attributes and laccase production capabilities.</title>
        <authorList>
            <person name="Salwan R."/>
            <person name="Kaur R."/>
            <person name="Sharma V."/>
        </authorList>
    </citation>
    <scope>NUCLEOTIDE SEQUENCE [LARGE SCALE GENOMIC DNA]</scope>
    <source>
        <strain evidence="5 6">NGL1</strain>
    </source>
</reference>
<feature type="domain" description="pPIWI-RE RNaseH" evidence="2">
    <location>
        <begin position="633"/>
        <end position="910"/>
    </location>
</feature>
<dbReference type="InterPro" id="IPR040496">
    <property type="entry name" value="MID_pPIWI_RE"/>
</dbReference>
<dbReference type="InterPro" id="IPR024996">
    <property type="entry name" value="RNaseH_pPIWI_RE"/>
</dbReference>
<feature type="region of interest" description="Disordered" evidence="1">
    <location>
        <begin position="910"/>
        <end position="948"/>
    </location>
</feature>
<evidence type="ECO:0000313" key="5">
    <source>
        <dbReference type="EMBL" id="MCC0094816.1"/>
    </source>
</evidence>
<dbReference type="InterPro" id="IPR025085">
    <property type="entry name" value="pPIWI_RE_X"/>
</dbReference>
<evidence type="ECO:0000259" key="4">
    <source>
        <dbReference type="Pfam" id="PF18157"/>
    </source>
</evidence>
<feature type="domain" description="pPIWI-RE module N-terminal" evidence="3">
    <location>
        <begin position="10"/>
        <end position="423"/>
    </location>
</feature>
<evidence type="ECO:0000256" key="1">
    <source>
        <dbReference type="SAM" id="MobiDB-lite"/>
    </source>
</evidence>
<comment type="caution">
    <text evidence="5">The sequence shown here is derived from an EMBL/GenBank/DDBJ whole genome shotgun (WGS) entry which is preliminary data.</text>
</comment>
<dbReference type="Pfam" id="PF13111">
    <property type="entry name" value="pPIWI_RE_X"/>
    <property type="match status" value="1"/>
</dbReference>
<keyword evidence="6" id="KW-1185">Reference proteome</keyword>
<evidence type="ECO:0000259" key="2">
    <source>
        <dbReference type="Pfam" id="PF13032"/>
    </source>
</evidence>
<dbReference type="Proteomes" id="UP001520654">
    <property type="component" value="Unassembled WGS sequence"/>
</dbReference>
<protein>
    <submittedName>
        <fullName evidence="5">DUF3962 domain-containing protein</fullName>
    </submittedName>
</protein>
<evidence type="ECO:0000313" key="6">
    <source>
        <dbReference type="Proteomes" id="UP001520654"/>
    </source>
</evidence>
<organism evidence="5 6">
    <name type="scientific">Streptomyces flavotricini</name>
    <dbReference type="NCBI Taxonomy" id="66888"/>
    <lineage>
        <taxon>Bacteria</taxon>
        <taxon>Bacillati</taxon>
        <taxon>Actinomycetota</taxon>
        <taxon>Actinomycetes</taxon>
        <taxon>Kitasatosporales</taxon>
        <taxon>Streptomycetaceae</taxon>
        <taxon>Streptomyces</taxon>
    </lineage>
</organism>
<dbReference type="Pfam" id="PF13032">
    <property type="entry name" value="RNaseH_pPIWI_RE"/>
    <property type="match status" value="1"/>
</dbReference>
<proteinExistence type="predicted"/>
<feature type="domain" description="Prokaryotic pPIWI-RE MID" evidence="4">
    <location>
        <begin position="480"/>
        <end position="618"/>
    </location>
</feature>
<dbReference type="EMBL" id="JAINUL010000001">
    <property type="protein sequence ID" value="MCC0094816.1"/>
    <property type="molecule type" value="Genomic_DNA"/>
</dbReference>
<dbReference type="Pfam" id="PF18157">
    <property type="entry name" value="MID_pPIWI_RE"/>
    <property type="match status" value="1"/>
</dbReference>